<evidence type="ECO:0000313" key="2">
    <source>
        <dbReference type="EMBL" id="KAB8075356.1"/>
    </source>
</evidence>
<reference evidence="2 3" key="1">
    <citation type="submission" date="2019-04" db="EMBL/GenBank/DDBJ databases">
        <title>Friends and foes A comparative genomics study of 23 Aspergillus species from section Flavi.</title>
        <authorList>
            <consortium name="DOE Joint Genome Institute"/>
            <person name="Kjaerbolling I."/>
            <person name="Vesth T."/>
            <person name="Frisvad J.C."/>
            <person name="Nybo J.L."/>
            <person name="Theobald S."/>
            <person name="Kildgaard S."/>
            <person name="Isbrandt T."/>
            <person name="Kuo A."/>
            <person name="Sato A."/>
            <person name="Lyhne E.K."/>
            <person name="Kogle M.E."/>
            <person name="Wiebenga A."/>
            <person name="Kun R.S."/>
            <person name="Lubbers R.J."/>
            <person name="Makela M.R."/>
            <person name="Barry K."/>
            <person name="Chovatia M."/>
            <person name="Clum A."/>
            <person name="Daum C."/>
            <person name="Haridas S."/>
            <person name="He G."/>
            <person name="LaButti K."/>
            <person name="Lipzen A."/>
            <person name="Mondo S."/>
            <person name="Riley R."/>
            <person name="Salamov A."/>
            <person name="Simmons B.A."/>
            <person name="Magnuson J.K."/>
            <person name="Henrissat B."/>
            <person name="Mortensen U.H."/>
            <person name="Larsen T.O."/>
            <person name="Devries R.P."/>
            <person name="Grigoriev I.V."/>
            <person name="Machida M."/>
            <person name="Baker S.E."/>
            <person name="Andersen M.R."/>
        </authorList>
    </citation>
    <scope>NUCLEOTIDE SEQUENCE [LARGE SCALE GENOMIC DNA]</scope>
    <source>
        <strain evidence="2 3">CBS 151.66</strain>
    </source>
</reference>
<dbReference type="OrthoDB" id="7042322at2759"/>
<dbReference type="PANTHER" id="PTHR42858:SF1">
    <property type="entry name" value="LD15494P"/>
    <property type="match status" value="1"/>
</dbReference>
<accession>A0A5N5X3I8</accession>
<proteinExistence type="predicted"/>
<dbReference type="CDD" id="cd00609">
    <property type="entry name" value="AAT_like"/>
    <property type="match status" value="1"/>
</dbReference>
<feature type="domain" description="Aminotransferase class I/classII large" evidence="1">
    <location>
        <begin position="36"/>
        <end position="416"/>
    </location>
</feature>
<organism evidence="2 3">
    <name type="scientific">Aspergillus leporis</name>
    <dbReference type="NCBI Taxonomy" id="41062"/>
    <lineage>
        <taxon>Eukaryota</taxon>
        <taxon>Fungi</taxon>
        <taxon>Dikarya</taxon>
        <taxon>Ascomycota</taxon>
        <taxon>Pezizomycotina</taxon>
        <taxon>Eurotiomycetes</taxon>
        <taxon>Eurotiomycetidae</taxon>
        <taxon>Eurotiales</taxon>
        <taxon>Aspergillaceae</taxon>
        <taxon>Aspergillus</taxon>
        <taxon>Aspergillus subgen. Circumdati</taxon>
    </lineage>
</organism>
<dbReference type="InterPro" id="IPR015421">
    <property type="entry name" value="PyrdxlP-dep_Trfase_major"/>
</dbReference>
<dbReference type="SUPFAM" id="SSF53383">
    <property type="entry name" value="PLP-dependent transferases"/>
    <property type="match status" value="1"/>
</dbReference>
<dbReference type="Gene3D" id="3.40.640.10">
    <property type="entry name" value="Type I PLP-dependent aspartate aminotransferase-like (Major domain)"/>
    <property type="match status" value="1"/>
</dbReference>
<gene>
    <name evidence="2" type="ORF">BDV29DRAFT_108497</name>
</gene>
<dbReference type="AlphaFoldDB" id="A0A5N5X3I8"/>
<evidence type="ECO:0000259" key="1">
    <source>
        <dbReference type="Pfam" id="PF00155"/>
    </source>
</evidence>
<evidence type="ECO:0000313" key="3">
    <source>
        <dbReference type="Proteomes" id="UP000326565"/>
    </source>
</evidence>
<dbReference type="InterPro" id="IPR015422">
    <property type="entry name" value="PyrdxlP-dep_Trfase_small"/>
</dbReference>
<protein>
    <submittedName>
        <fullName evidence="2">Pyridoxal phosphate-dependent transferase</fullName>
    </submittedName>
</protein>
<dbReference type="GO" id="GO:0047536">
    <property type="term" value="F:2-aminoadipate transaminase activity"/>
    <property type="evidence" value="ECO:0007669"/>
    <property type="project" value="TreeGrafter"/>
</dbReference>
<dbReference type="GO" id="GO:0030170">
    <property type="term" value="F:pyridoxal phosphate binding"/>
    <property type="evidence" value="ECO:0007669"/>
    <property type="project" value="InterPro"/>
</dbReference>
<dbReference type="Proteomes" id="UP000326565">
    <property type="component" value="Unassembled WGS sequence"/>
</dbReference>
<dbReference type="PANTHER" id="PTHR42858">
    <property type="entry name" value="AMINOTRANSFERASE"/>
    <property type="match status" value="1"/>
</dbReference>
<dbReference type="FunFam" id="3.40.640.10:FF:000080">
    <property type="entry name" value="Aminotransferase, putative"/>
    <property type="match status" value="1"/>
</dbReference>
<dbReference type="EMBL" id="ML732195">
    <property type="protein sequence ID" value="KAB8075356.1"/>
    <property type="molecule type" value="Genomic_DNA"/>
</dbReference>
<keyword evidence="3" id="KW-1185">Reference proteome</keyword>
<dbReference type="InterPro" id="IPR015424">
    <property type="entry name" value="PyrdxlP-dep_Trfase"/>
</dbReference>
<dbReference type="Pfam" id="PF00155">
    <property type="entry name" value="Aminotran_1_2"/>
    <property type="match status" value="1"/>
</dbReference>
<dbReference type="InterPro" id="IPR004839">
    <property type="entry name" value="Aminotransferase_I/II_large"/>
</dbReference>
<name>A0A5N5X3I8_9EURO</name>
<keyword evidence="2" id="KW-0808">Transferase</keyword>
<sequence>MLPEPLNLSRGWPASNLFPTQHLQDAAVSVLSNPTISEQGLGYGPDEGHFDLRKNIASWLGRKYDLSTTLNADRICISGGASQNLACVLQVFTDPMHTRYVWTVEPIYHLVFPIFQDAGFYSRLKAVPEDESGIDVCFLEMALQKITTEQPPLVTPERPYRKTYTHVIYCVPTFSNPSGITMPLSRREALVRLARKYDALIISDDVYDFLNWGPKEPQGNGNVPLPRIIDVDKDLDGGPTNPFGNCVSNGSFSKIVAPGCRVGWAEGTQDFIRDLSAAGSSHSGGAPSQLMSTFINEMLEKGSLDKHIQETLIPAYSRRALALMTAIKRYLLPLGVAGPETYSIHGGYFIWLKLPTSLSAREIAKVALEEQNLLVADGELFAIPGDGVPGNDLRHRLRLCFAWEKEDKLTEGVERLSLVVRKALACTEL</sequence>
<dbReference type="Gene3D" id="3.90.1150.10">
    <property type="entry name" value="Aspartate Aminotransferase, domain 1"/>
    <property type="match status" value="1"/>
</dbReference>